<accession>A0ABR3NMW9</accession>
<evidence type="ECO:0000313" key="2">
    <source>
        <dbReference type="Proteomes" id="UP001558613"/>
    </source>
</evidence>
<organism evidence="1 2">
    <name type="scientific">Cirrhinus molitorella</name>
    <name type="common">mud carp</name>
    <dbReference type="NCBI Taxonomy" id="172907"/>
    <lineage>
        <taxon>Eukaryota</taxon>
        <taxon>Metazoa</taxon>
        <taxon>Chordata</taxon>
        <taxon>Craniata</taxon>
        <taxon>Vertebrata</taxon>
        <taxon>Euteleostomi</taxon>
        <taxon>Actinopterygii</taxon>
        <taxon>Neopterygii</taxon>
        <taxon>Teleostei</taxon>
        <taxon>Ostariophysi</taxon>
        <taxon>Cypriniformes</taxon>
        <taxon>Cyprinidae</taxon>
        <taxon>Labeoninae</taxon>
        <taxon>Labeonini</taxon>
        <taxon>Cirrhinus</taxon>
    </lineage>
</organism>
<dbReference type="EMBL" id="JAYMGO010000003">
    <property type="protein sequence ID" value="KAL1278328.1"/>
    <property type="molecule type" value="Genomic_DNA"/>
</dbReference>
<reference evidence="1 2" key="1">
    <citation type="submission" date="2023-09" db="EMBL/GenBank/DDBJ databases">
        <authorList>
            <person name="Wang M."/>
        </authorList>
    </citation>
    <scope>NUCLEOTIDE SEQUENCE [LARGE SCALE GENOMIC DNA]</scope>
    <source>
        <strain evidence="1">GT-2023</strain>
        <tissue evidence="1">Liver</tissue>
    </source>
</reference>
<comment type="caution">
    <text evidence="1">The sequence shown here is derived from an EMBL/GenBank/DDBJ whole genome shotgun (WGS) entry which is preliminary data.</text>
</comment>
<proteinExistence type="predicted"/>
<evidence type="ECO:0000313" key="1">
    <source>
        <dbReference type="EMBL" id="KAL1278328.1"/>
    </source>
</evidence>
<protein>
    <submittedName>
        <fullName evidence="1">Uncharacterized protein</fullName>
    </submittedName>
</protein>
<gene>
    <name evidence="1" type="ORF">QQF64_025001</name>
</gene>
<name>A0ABR3NMW9_9TELE</name>
<sequence>MTNNIPTYPFLILIPGSSHPSFLLPRLPRRHETPISPLSLRVGLHKPELMYLRTGQKAIQGFKHQRQSRGWRAEVGF</sequence>
<dbReference type="Proteomes" id="UP001558613">
    <property type="component" value="Unassembled WGS sequence"/>
</dbReference>
<keyword evidence="2" id="KW-1185">Reference proteome</keyword>